<dbReference type="GO" id="GO:0005737">
    <property type="term" value="C:cytoplasm"/>
    <property type="evidence" value="ECO:0007669"/>
    <property type="project" value="TreeGrafter"/>
</dbReference>
<proteinExistence type="predicted"/>
<sequence>MSMRPPNLLPLLRATATPLLAAAAAPHRPLSSSSSSSSLSSSLSSLPSARQSQASSHRSQSSSLSAINNNAPHFPSWRHRYPYYSSRATHTMASTSSAAQVQGSAAAAARDDNFIPKPTVLTSIADSELVQPVRLPDGRFDNPFSTWAQRGFTDVFKWMLGGKRSSPSVPKTAAELDRTLPILRPDFAALAKVPQADATQVMWVGHASVLVQFDGVTVITDPVFSHRCGPTRFTGPKRIREPPCAIAELPKVDVVLISHNHYDHLDHASIMQLHRNFAPTFYVPLGNAAWFHSCGIPAVVELGWWQEHQFNDKVKFACTPVQHWCRRGATDMNKALWGGWAMLGATQRIFFSGDTGYCEAFSQIGAKYGGERGFDLALIAIGAYDPRWFMRPQHINPEEAVLLHQELRARRSLGIHWGTFILTDEHYLEPPKRMADAAKAAGLADDAFFVLKHGEVVTV</sequence>
<evidence type="ECO:0000313" key="3">
    <source>
        <dbReference type="EMBL" id="KJE97679.1"/>
    </source>
</evidence>
<dbReference type="InterPro" id="IPR036866">
    <property type="entry name" value="RibonucZ/Hydroxyglut_hydro"/>
</dbReference>
<name>A0A0D2X5E7_CAPO3</name>
<dbReference type="Proteomes" id="UP000008743">
    <property type="component" value="Unassembled WGS sequence"/>
</dbReference>
<dbReference type="InParanoid" id="A0A0D2X5E7"/>
<feature type="domain" description="Metallo-beta-lactamase" evidence="2">
    <location>
        <begin position="218"/>
        <end position="417"/>
    </location>
</feature>
<dbReference type="PANTHER" id="PTHR15032:SF4">
    <property type="entry name" value="N-ACYL-PHOSPHATIDYLETHANOLAMINE-HYDROLYZING PHOSPHOLIPASE D"/>
    <property type="match status" value="1"/>
</dbReference>
<gene>
    <name evidence="3" type="ORF">CAOG_007786</name>
</gene>
<feature type="compositionally biased region" description="Low complexity" evidence="1">
    <location>
        <begin position="28"/>
        <end position="66"/>
    </location>
</feature>
<dbReference type="eggNOG" id="KOG3798">
    <property type="taxonomic scope" value="Eukaryota"/>
</dbReference>
<dbReference type="InterPro" id="IPR001279">
    <property type="entry name" value="Metallo-B-lactamas"/>
</dbReference>
<protein>
    <submittedName>
        <fullName evidence="3">N-acyl-phosphatidylethanolamine-hydrolyzing phospholipase D</fullName>
    </submittedName>
</protein>
<dbReference type="PhylomeDB" id="A0A0D2X5E7"/>
<evidence type="ECO:0000313" key="4">
    <source>
        <dbReference type="Proteomes" id="UP000008743"/>
    </source>
</evidence>
<feature type="region of interest" description="Disordered" evidence="1">
    <location>
        <begin position="28"/>
        <end position="69"/>
    </location>
</feature>
<keyword evidence="4" id="KW-1185">Reference proteome</keyword>
<reference evidence="4" key="1">
    <citation type="submission" date="2011-02" db="EMBL/GenBank/DDBJ databases">
        <title>The Genome Sequence of Capsaspora owczarzaki ATCC 30864.</title>
        <authorList>
            <person name="Russ C."/>
            <person name="Cuomo C."/>
            <person name="Burger G."/>
            <person name="Gray M.W."/>
            <person name="Holland P.W.H."/>
            <person name="King N."/>
            <person name="Lang F.B.F."/>
            <person name="Roger A.J."/>
            <person name="Ruiz-Trillo I."/>
            <person name="Young S.K."/>
            <person name="Zeng Q."/>
            <person name="Gargeya S."/>
            <person name="Alvarado L."/>
            <person name="Berlin A."/>
            <person name="Chapman S.B."/>
            <person name="Chen Z."/>
            <person name="Freedman E."/>
            <person name="Gellesch M."/>
            <person name="Goldberg J."/>
            <person name="Griggs A."/>
            <person name="Gujja S."/>
            <person name="Heilman E."/>
            <person name="Heiman D."/>
            <person name="Howarth C."/>
            <person name="Mehta T."/>
            <person name="Neiman D."/>
            <person name="Pearson M."/>
            <person name="Roberts A."/>
            <person name="Saif S."/>
            <person name="Shea T."/>
            <person name="Shenoy N."/>
            <person name="Sisk P."/>
            <person name="Stolte C."/>
            <person name="Sykes S."/>
            <person name="White J."/>
            <person name="Yandava C."/>
            <person name="Haas B."/>
            <person name="Nusbaum C."/>
            <person name="Birren B."/>
        </authorList>
    </citation>
    <scope>NUCLEOTIDE SEQUENCE</scope>
    <source>
        <strain evidence="4">ATCC 30864</strain>
    </source>
</reference>
<dbReference type="Gene3D" id="3.60.15.10">
    <property type="entry name" value="Ribonuclease Z/Hydroxyacylglutathione hydrolase-like"/>
    <property type="match status" value="1"/>
</dbReference>
<dbReference type="OrthoDB" id="332863at2759"/>
<evidence type="ECO:0000256" key="1">
    <source>
        <dbReference type="SAM" id="MobiDB-lite"/>
    </source>
</evidence>
<dbReference type="AlphaFoldDB" id="A0A0D2X5E7"/>
<accession>A0A0D2X5E7</accession>
<dbReference type="SUPFAM" id="SSF56281">
    <property type="entry name" value="Metallo-hydrolase/oxidoreductase"/>
    <property type="match status" value="1"/>
</dbReference>
<dbReference type="EMBL" id="KE346375">
    <property type="protein sequence ID" value="KJE97679.1"/>
    <property type="molecule type" value="Genomic_DNA"/>
</dbReference>
<organism evidence="3 4">
    <name type="scientific">Capsaspora owczarzaki (strain ATCC 30864)</name>
    <dbReference type="NCBI Taxonomy" id="595528"/>
    <lineage>
        <taxon>Eukaryota</taxon>
        <taxon>Filasterea</taxon>
        <taxon>Capsaspora</taxon>
    </lineage>
</organism>
<dbReference type="Pfam" id="PF12706">
    <property type="entry name" value="Lactamase_B_2"/>
    <property type="match status" value="1"/>
</dbReference>
<dbReference type="PANTHER" id="PTHR15032">
    <property type="entry name" value="N-ACYL-PHOSPHATIDYLETHANOLAMINE-HYDROLYZING PHOSPHOLIPASE D"/>
    <property type="match status" value="1"/>
</dbReference>
<dbReference type="STRING" id="595528.A0A0D2X5E7"/>
<evidence type="ECO:0000259" key="2">
    <source>
        <dbReference type="Pfam" id="PF12706"/>
    </source>
</evidence>